<sequence>MKTPQLTFSLLLIILFPALTLAPATRIYKASQRPHTVVTPVTFNVPGLNQVGSFAAANQGPYRVTSFRHPHCRGTIALLPLYRNAEGSAVLTRLFDNPELRYGIIFSGGIYAEFPQLLYTLTIFQERAFQGLPFGGEKKQPYAFAEQGDCALAEHAALRLREI</sequence>
<comment type="caution">
    <text evidence="1">The sequence shown here is derived from an EMBL/GenBank/DDBJ whole genome shotgun (WGS) entry which is preliminary data.</text>
</comment>
<dbReference type="Proteomes" id="UP000640333">
    <property type="component" value="Unassembled WGS sequence"/>
</dbReference>
<evidence type="ECO:0000313" key="2">
    <source>
        <dbReference type="Proteomes" id="UP000640333"/>
    </source>
</evidence>
<keyword evidence="2" id="KW-1185">Reference proteome</keyword>
<accession>A0A8J7F9Z1</accession>
<organism evidence="1 2">
    <name type="scientific">Pontibacterium sinense</name>
    <dbReference type="NCBI Taxonomy" id="2781979"/>
    <lineage>
        <taxon>Bacteria</taxon>
        <taxon>Pseudomonadati</taxon>
        <taxon>Pseudomonadota</taxon>
        <taxon>Gammaproteobacteria</taxon>
        <taxon>Oceanospirillales</taxon>
        <taxon>Oceanospirillaceae</taxon>
        <taxon>Pontibacterium</taxon>
    </lineage>
</organism>
<dbReference type="RefSeq" id="WP_193951684.1">
    <property type="nucleotide sequence ID" value="NZ_JADEYS010000002.1"/>
</dbReference>
<evidence type="ECO:0000313" key="1">
    <source>
        <dbReference type="EMBL" id="MBE9396127.1"/>
    </source>
</evidence>
<dbReference type="AlphaFoldDB" id="A0A8J7F9Z1"/>
<dbReference type="EMBL" id="JADEYS010000002">
    <property type="protein sequence ID" value="MBE9396127.1"/>
    <property type="molecule type" value="Genomic_DNA"/>
</dbReference>
<name>A0A8J7F9Z1_9GAMM</name>
<reference evidence="1" key="1">
    <citation type="submission" date="2020-10" db="EMBL/GenBank/DDBJ databases">
        <title>Bacterium isolated from coastal waters sediment.</title>
        <authorList>
            <person name="Chen R.-J."/>
            <person name="Lu D.-C."/>
            <person name="Zhu K.-L."/>
            <person name="Du Z.-J."/>
        </authorList>
    </citation>
    <scope>NUCLEOTIDE SEQUENCE</scope>
    <source>
        <strain evidence="1">N1Y112</strain>
    </source>
</reference>
<proteinExistence type="predicted"/>
<gene>
    <name evidence="1" type="ORF">IOQ59_02505</name>
</gene>
<protein>
    <submittedName>
        <fullName evidence="1">Uncharacterized protein</fullName>
    </submittedName>
</protein>